<dbReference type="OrthoDB" id="9806902at2"/>
<proteinExistence type="predicted"/>
<dbReference type="GO" id="GO:0016787">
    <property type="term" value="F:hydrolase activity"/>
    <property type="evidence" value="ECO:0007669"/>
    <property type="project" value="UniProtKB-KW"/>
</dbReference>
<dbReference type="SUPFAM" id="SSF53474">
    <property type="entry name" value="alpha/beta-Hydrolases"/>
    <property type="match status" value="1"/>
</dbReference>
<name>V2Y838_9FIRM</name>
<evidence type="ECO:0000313" key="3">
    <source>
        <dbReference type="Proteomes" id="UP000018227"/>
    </source>
</evidence>
<sequence length="304" mass="34656">MEKEKISFDSADGKSKVAGYIYTESHVEPKAVIQLSHGMCEYVERYEWVAEFFTCRGYIFAGNDHLGHGNSSKPSEYGVFDEEHVELDLKKMNDILRERYPLLPIILYGHSMGSFFARWYASRYPDTIDGLITSGTAGPALINGLGRALAGFIYRTHKEGYISKLLVKLSFGSYLKRIPDAKSSSDWITHDREVIDKYRKDPKCNFLFSAKGYHSLLTALTVVNRKEWARSLPKDMHILQIAGREDPVGKYGKGVKKVTKMLRDAGIKDVTEYIDETGRHELHNELNKAEIMKKVVSWLDVRFG</sequence>
<keyword evidence="3" id="KW-1185">Reference proteome</keyword>
<dbReference type="EMBL" id="ACIL03000007">
    <property type="protein sequence ID" value="ESL03851.1"/>
    <property type="molecule type" value="Genomic_DNA"/>
</dbReference>
<dbReference type="eggNOG" id="COG2267">
    <property type="taxonomic scope" value="Bacteria"/>
</dbReference>
<dbReference type="Pfam" id="PF12146">
    <property type="entry name" value="Hydrolase_4"/>
    <property type="match status" value="1"/>
</dbReference>
<dbReference type="STRING" id="592026.GCWU0000282_001018"/>
<gene>
    <name evidence="2" type="ORF">GCWU0000282_001018</name>
</gene>
<dbReference type="AlphaFoldDB" id="V2Y838"/>
<dbReference type="Proteomes" id="UP000018227">
    <property type="component" value="Unassembled WGS sequence"/>
</dbReference>
<evidence type="ECO:0000313" key="2">
    <source>
        <dbReference type="EMBL" id="ESL03851.1"/>
    </source>
</evidence>
<keyword evidence="2" id="KW-0378">Hydrolase</keyword>
<reference evidence="2 3" key="1">
    <citation type="submission" date="2013-06" db="EMBL/GenBank/DDBJ databases">
        <authorList>
            <person name="Weinstock G."/>
            <person name="Sodergren E."/>
            <person name="Clifton S."/>
            <person name="Fulton L."/>
            <person name="Fulton B."/>
            <person name="Courtney L."/>
            <person name="Fronick C."/>
            <person name="Harrison M."/>
            <person name="Strong C."/>
            <person name="Farmer C."/>
            <person name="Delahaunty K."/>
            <person name="Markovic C."/>
            <person name="Hall O."/>
            <person name="Minx P."/>
            <person name="Tomlinson C."/>
            <person name="Mitreva M."/>
            <person name="Nelson J."/>
            <person name="Hou S."/>
            <person name="Wollam A."/>
            <person name="Pepin K.H."/>
            <person name="Johnson M."/>
            <person name="Bhonagiri V."/>
            <person name="Nash W.E."/>
            <person name="Warren W."/>
            <person name="Chinwalla A."/>
            <person name="Mardis E.R."/>
            <person name="Wilson R.K."/>
        </authorList>
    </citation>
    <scope>NUCLEOTIDE SEQUENCE [LARGE SCALE GENOMIC DNA]</scope>
    <source>
        <strain evidence="2 3">ATCC 51271</strain>
    </source>
</reference>
<dbReference type="HOGENOM" id="CLU_026209_1_0_9"/>
<dbReference type="PANTHER" id="PTHR11614">
    <property type="entry name" value="PHOSPHOLIPASE-RELATED"/>
    <property type="match status" value="1"/>
</dbReference>
<comment type="caution">
    <text evidence="2">The sequence shown here is derived from an EMBL/GenBank/DDBJ whole genome shotgun (WGS) entry which is preliminary data.</text>
</comment>
<dbReference type="InterPro" id="IPR029058">
    <property type="entry name" value="AB_hydrolase_fold"/>
</dbReference>
<dbReference type="Gene3D" id="3.40.50.1820">
    <property type="entry name" value="alpha/beta hydrolase"/>
    <property type="match status" value="1"/>
</dbReference>
<dbReference type="ESTHER" id="abide-c4g1a9">
    <property type="family name" value="Monoglyceridelipase_lysophospholip"/>
</dbReference>
<dbReference type="InterPro" id="IPR022742">
    <property type="entry name" value="Hydrolase_4"/>
</dbReference>
<evidence type="ECO:0000259" key="1">
    <source>
        <dbReference type="Pfam" id="PF12146"/>
    </source>
</evidence>
<dbReference type="InterPro" id="IPR051044">
    <property type="entry name" value="MAG_DAG_Lipase"/>
</dbReference>
<feature type="domain" description="Serine aminopeptidase S33" evidence="1">
    <location>
        <begin position="28"/>
        <end position="286"/>
    </location>
</feature>
<organism evidence="2 3">
    <name type="scientific">Catonella morbi ATCC 51271</name>
    <dbReference type="NCBI Taxonomy" id="592026"/>
    <lineage>
        <taxon>Bacteria</taxon>
        <taxon>Bacillati</taxon>
        <taxon>Bacillota</taxon>
        <taxon>Clostridia</taxon>
        <taxon>Lachnospirales</taxon>
        <taxon>Lachnospiraceae</taxon>
        <taxon>Catonella</taxon>
    </lineage>
</organism>
<dbReference type="RefSeq" id="WP_023353900.1">
    <property type="nucleotide sequence ID" value="NZ_KI535367.1"/>
</dbReference>
<accession>V2Y838</accession>
<protein>
    <submittedName>
        <fullName evidence="2">Hydrolase, alpha/beta domain protein</fullName>
    </submittedName>
</protein>